<feature type="transmembrane region" description="Helical" evidence="1">
    <location>
        <begin position="76"/>
        <end position="94"/>
    </location>
</feature>
<evidence type="ECO:0000313" key="4">
    <source>
        <dbReference type="Proteomes" id="UP000072874"/>
    </source>
</evidence>
<evidence type="ECO:0000256" key="1">
    <source>
        <dbReference type="SAM" id="Phobius"/>
    </source>
</evidence>
<dbReference type="VEuPathDB" id="PlasmoDB:PYYM_1211300"/>
<name>A0A077Y799_PLAYE</name>
<evidence type="ECO:0000313" key="3">
    <source>
        <dbReference type="EMBL" id="VTZ79920.1"/>
    </source>
</evidence>
<evidence type="ECO:0000313" key="5">
    <source>
        <dbReference type="Proteomes" id="UP000072904"/>
    </source>
</evidence>
<dbReference type="GeneID" id="3792123"/>
<dbReference type="OrthoDB" id="370269at2759"/>
<dbReference type="VEuPathDB" id="PlasmoDB:Py17XNL_001204987"/>
<dbReference type="Proteomes" id="UP000072874">
    <property type="component" value="Chromosome 12"/>
</dbReference>
<feature type="transmembrane region" description="Helical" evidence="1">
    <location>
        <begin position="37"/>
        <end position="56"/>
    </location>
</feature>
<reference evidence="3" key="2">
    <citation type="submission" date="2014-05" db="EMBL/GenBank/DDBJ databases">
        <authorList>
            <person name="Aslett M.A."/>
            <person name="De Silva N."/>
        </authorList>
    </citation>
    <scope>NUCLEOTIDE SEQUENCE</scope>
    <source>
        <strain evidence="3">17X</strain>
    </source>
</reference>
<dbReference type="OMA" id="INWIYFE"/>
<protein>
    <submittedName>
        <fullName evidence="2">Succinate dehydrogenase subunit 4, putative</fullName>
    </submittedName>
</protein>
<gene>
    <name evidence="3" type="ORF">PY17X_1211900</name>
    <name evidence="2" type="ORF">PYYM_1211300</name>
</gene>
<sequence length="117" mass="13655">MKLKLNITKKKKGFGESIADSFKSFSNKIFGTGVDKYFKAVNAAIILLFITVLYYIHKFKTSTSRYKNIKLLYMYYGFLVCLTGLTISINWMYFEHTKSKKKSRISSLDVKMAYKKK</sequence>
<reference evidence="2" key="3">
    <citation type="submission" date="2014-05" db="EMBL/GenBank/DDBJ databases">
        <authorList>
            <person name="Aslett A.Martin."/>
            <person name="De Silva Nishadi"/>
        </authorList>
    </citation>
    <scope>NUCLEOTIDE SEQUENCE</scope>
    <source>
        <strain evidence="2">YM</strain>
    </source>
</reference>
<keyword evidence="1" id="KW-0472">Membrane</keyword>
<organism evidence="2 5">
    <name type="scientific">Plasmodium yoelii</name>
    <dbReference type="NCBI Taxonomy" id="5861"/>
    <lineage>
        <taxon>Eukaryota</taxon>
        <taxon>Sar</taxon>
        <taxon>Alveolata</taxon>
        <taxon>Apicomplexa</taxon>
        <taxon>Aconoidasida</taxon>
        <taxon>Haemosporida</taxon>
        <taxon>Plasmodiidae</taxon>
        <taxon>Plasmodium</taxon>
        <taxon>Plasmodium (Vinckeia)</taxon>
    </lineage>
</organism>
<dbReference type="EMBL" id="LM993666">
    <property type="protein sequence ID" value="VTZ79920.1"/>
    <property type="molecule type" value="Genomic_DNA"/>
</dbReference>
<dbReference type="Proteomes" id="UP000072904">
    <property type="component" value="Chromosome 12"/>
</dbReference>
<dbReference type="AlphaFoldDB" id="A0A077Y799"/>
<dbReference type="VEuPathDB" id="PlasmoDB:PY17X_1211900"/>
<dbReference type="RefSeq" id="XP_022812588.1">
    <property type="nucleotide sequence ID" value="XM_022956730.1"/>
</dbReference>
<keyword evidence="1" id="KW-1133">Transmembrane helix</keyword>
<evidence type="ECO:0000313" key="2">
    <source>
        <dbReference type="EMBL" id="CDU19285.1"/>
    </source>
</evidence>
<dbReference type="KEGG" id="pyo:PY17X_1211900"/>
<proteinExistence type="predicted"/>
<dbReference type="VEuPathDB" id="PlasmoDB:PY06182"/>
<dbReference type="EMBL" id="LK934640">
    <property type="protein sequence ID" value="CDU19285.1"/>
    <property type="molecule type" value="Genomic_DNA"/>
</dbReference>
<keyword evidence="1" id="KW-0812">Transmembrane</keyword>
<reference evidence="3" key="4">
    <citation type="submission" date="2019-05" db="EMBL/GenBank/DDBJ databases">
        <authorList>
            <consortium name="Pathogen Informatics"/>
        </authorList>
    </citation>
    <scope>NUCLEOTIDE SEQUENCE</scope>
    <source>
        <strain evidence="3">17X</strain>
    </source>
</reference>
<accession>A0A077Y799</accession>
<reference evidence="4 5" key="1">
    <citation type="journal article" date="2014" name="BMC Biol.">
        <title>A comprehensive evaluation of rodent malaria parasite genomes and gene expression.</title>
        <authorList>
            <person name="Otto T.D."/>
            <person name="Bohme U."/>
            <person name="Jackson A.P."/>
            <person name="Hunt M."/>
            <person name="Franke-Fayard B."/>
            <person name="Hoeijmakers W.A."/>
            <person name="Religa A.A."/>
            <person name="Robertson L."/>
            <person name="Sanders M."/>
            <person name="Ogun S.A."/>
            <person name="Cunningham D."/>
            <person name="Erhart A."/>
            <person name="Billker O."/>
            <person name="Khan S.M."/>
            <person name="Stunnenberg H.G."/>
            <person name="Langhorne J."/>
            <person name="Holder A.A."/>
            <person name="Waters A.P."/>
            <person name="Newbold C.I."/>
            <person name="Pain A."/>
            <person name="Berriman M."/>
            <person name="Janse C.J."/>
        </authorList>
    </citation>
    <scope>NUCLEOTIDE SEQUENCE [LARGE SCALE GENOMIC DNA]</scope>
    <source>
        <strain evidence="3 4">17X</strain>
        <strain evidence="2 5">YM</strain>
    </source>
</reference>